<comment type="caution">
    <text evidence="2">The sequence shown here is derived from an EMBL/GenBank/DDBJ whole genome shotgun (WGS) entry which is preliminary data.</text>
</comment>
<accession>A0AAI9MUR2</accession>
<dbReference type="EMBL" id="AAZDVE040000001">
    <property type="protein sequence ID" value="EMP9431263.1"/>
    <property type="molecule type" value="Genomic_DNA"/>
</dbReference>
<dbReference type="InterPro" id="IPR011990">
    <property type="entry name" value="TPR-like_helical_dom_sf"/>
</dbReference>
<reference evidence="2" key="1">
    <citation type="submission" date="2024-02" db="EMBL/GenBank/DDBJ databases">
        <authorList>
            <consortium name="Clinical and Environmental Microbiology Branch: Whole genome sequencing antimicrobial resistance pathogens in the healthcare setting"/>
        </authorList>
    </citation>
    <scope>NUCLEOTIDE SEQUENCE</scope>
    <source>
        <strain evidence="2">2020GO-00142</strain>
    </source>
</reference>
<evidence type="ECO:0000313" key="2">
    <source>
        <dbReference type="EMBL" id="EMP9431263.1"/>
    </source>
</evidence>
<sequence length="1555" mass="178714">MTKRVKIVLIVFIAIFVISGLHLIQKKATHSAQMGYQLYYDGNFASAFKYFNQRAHSDPQSAFSLAMMYWNGIGTAQNKPLAIEWLIKSADQNNPSALYNLGYFRYYKQIADTPNDLYGLTSLNKAADLGVLNAQELLGIIYLDNQHTQIKKDYELARYYFTQASQQGSRLAKYGNAGIAYQYDKDYQKAVSLLEPLIKDNFAIAALLLSHIYREGGYGIEKNIQLADKYEQSIQDAMQYFDFNQLYLEAAPLSVQGYLTPKEQNRQRQQLEQRAAEGDDSAYYTLFERFYSGDGFHKDLLKAIEYLQPLIEKKSPKALYLHYVMTKSEPQYLIDAANANYPDAVSQLYQIYSGHIHDIHFKTNRELADKYLAISADLGNLDAILDLINHSLNHYHFPNKELNAIVTKYTLEGLNQFPSSAEMLITASGVYGNKRTDLYDPKISFELNAKARDYSSEPDIINQLADKYANAIGTQKDLTKAVALFKQSLTLKPEKNIASIKLVQLYYDEQPVNGLDEQFILSLLKEDANPPYLSKLGYYYADYLLQQDPQKNHALAFQLYEVTSKYSGKAALHYANALFKYQTGQEEAALKQVINAFEYHKYDRSLNEKELHDAYALLFNYGMHHPKAQELVIAFALNEHNAEATALVESLVGKDAHITYLYAINHLAKIQDISSATESELKTYFNLLLQASDLGSIDATIYIIHNLDDINYQNSQPYNKTKFMSLTGLTQKDLVTWYQKCADLGSNTCLFKLGEIYQKGLYGINPDYEKAISYYFSIKTPANSHMASQLKRIKTDHRDFTQLLEKANHGDSDALYKLANAYRKGQYGQNPNQQIWLKYLAASAQRDHQQALIDSIHFYTKNDLIEKNQNKVLGYYQQLIQLGNQEYADKLAKQYLTGSKLVNIDRSKARKYYQAAGEIGDYDIKLMDNFDIYLNVIDDSLLAKYELANAYLYGFGTKRDIEKAVYYFEQAANENHEQAINQYISLLQNGYYDHEEKKWLLLPNWQDAIIWLNKYPNSEHAADSIKFFNTTVSPALNGDTKAYFNIANWYQDNMQSQAAQIWYRKSVDAGDVRAIPYLDKLLARDDYETKYQLYQQGAEKGDIYSQVQLAWFDLNNAEIKTYSEQYQTAIKYLNQGLKSSDTQISQSAFDYLSTLYHQGISDKNNQQLHPSDNQRYLALLEDEAAQRNQALIQLYDYYNKRDPEKALGYLKMAYEKGYPTAMEYLYQASFSNENCQNKRFDENAATLYLTQWLEKSHFSGNDYYHTDSPSALINKLGDVYFYGNCGVKKDLDTAIKWYETSLEYRGHQAINKLYDAYLEKGDAKKVYYYGLMAGKDIPEIKLLNTLSDTEREAVKAEYEHQQNEQQYGDYRDEIIDKQHKAETGDASAAYSLAIIYSRGTQAPFDPVKVVYYYELSGKNGNADAYNALGHLYLNEDDLNFPKDVQKALYYFDLGAKLNDSNTAHLAGDLLYFERDGIETDYARAAQYYAMTDLEQGIHHALAKYKLAELYYHGLVGSKSKEDQQKAYDYLQLAAKYKVPHAIKALEEWDFKQINK</sequence>
<keyword evidence="1" id="KW-0812">Transmembrane</keyword>
<dbReference type="PANTHER" id="PTHR11102">
    <property type="entry name" value="SEL-1-LIKE PROTEIN"/>
    <property type="match status" value="1"/>
</dbReference>
<feature type="transmembrane region" description="Helical" evidence="1">
    <location>
        <begin position="7"/>
        <end position="24"/>
    </location>
</feature>
<organism evidence="2">
    <name type="scientific">Providencia stuartii</name>
    <dbReference type="NCBI Taxonomy" id="588"/>
    <lineage>
        <taxon>Bacteria</taxon>
        <taxon>Pseudomonadati</taxon>
        <taxon>Pseudomonadota</taxon>
        <taxon>Gammaproteobacteria</taxon>
        <taxon>Enterobacterales</taxon>
        <taxon>Morganellaceae</taxon>
        <taxon>Providencia</taxon>
    </lineage>
</organism>
<dbReference type="SMART" id="SM00671">
    <property type="entry name" value="SEL1"/>
    <property type="match status" value="16"/>
</dbReference>
<dbReference type="PANTHER" id="PTHR11102:SF160">
    <property type="entry name" value="ERAD-ASSOCIATED E3 UBIQUITIN-PROTEIN LIGASE COMPONENT HRD3"/>
    <property type="match status" value="1"/>
</dbReference>
<dbReference type="Gene3D" id="1.25.40.10">
    <property type="entry name" value="Tetratricopeptide repeat domain"/>
    <property type="match status" value="6"/>
</dbReference>
<dbReference type="SUPFAM" id="SSF81901">
    <property type="entry name" value="HCP-like"/>
    <property type="match status" value="5"/>
</dbReference>
<dbReference type="InterPro" id="IPR050767">
    <property type="entry name" value="Sel1_AlgK"/>
</dbReference>
<evidence type="ECO:0000256" key="1">
    <source>
        <dbReference type="SAM" id="Phobius"/>
    </source>
</evidence>
<dbReference type="Pfam" id="PF08238">
    <property type="entry name" value="Sel1"/>
    <property type="match status" value="16"/>
</dbReference>
<gene>
    <name evidence="2" type="ORF">JRA39_000254</name>
</gene>
<dbReference type="InterPro" id="IPR006597">
    <property type="entry name" value="Sel1-like"/>
</dbReference>
<proteinExistence type="predicted"/>
<keyword evidence="1" id="KW-0472">Membrane</keyword>
<keyword evidence="1" id="KW-1133">Transmembrane helix</keyword>
<name>A0AAI9MUR2_PROST</name>
<protein>
    <submittedName>
        <fullName evidence="2">Sel1 repeat family protein</fullName>
    </submittedName>
</protein>